<evidence type="ECO:0000256" key="5">
    <source>
        <dbReference type="ARBA" id="ARBA00023004"/>
    </source>
</evidence>
<feature type="binding site" evidence="8">
    <location>
        <position position="165"/>
    </location>
    <ligand>
        <name>Fe cation</name>
        <dbReference type="ChEBI" id="CHEBI:24875"/>
    </ligand>
</feature>
<comment type="cofactor">
    <cofactor evidence="8">
        <name>Fe(2+)</name>
        <dbReference type="ChEBI" id="CHEBI:29033"/>
    </cofactor>
    <text evidence="8">Binds 1 Fe(2+) ion per subunit.</text>
</comment>
<evidence type="ECO:0000256" key="3">
    <source>
        <dbReference type="ARBA" id="ARBA00022694"/>
    </source>
</evidence>
<gene>
    <name evidence="8" type="primary">tsaD</name>
    <name evidence="10" type="ORF">A2827_02830</name>
</gene>
<dbReference type="GO" id="GO:0005737">
    <property type="term" value="C:cytoplasm"/>
    <property type="evidence" value="ECO:0007669"/>
    <property type="project" value="UniProtKB-SubCell"/>
</dbReference>
<sequence>MKILAVETSCDDTCVSIVEATPIKGSKVPSFRILSNITSSQIKIHKHYGGVVPTLAKRAHENNLVTVLKKSLGEAGVLKNKKSRIKNQNDKSKFKILESIFDKEPVLMEKFLPYITKIEKPGIDIIAVTYGPGLEPALWAGVNFARALSFWWSIPLLGVDHMEGHISANFLPKIGKMTNDQLPIINFPALCLAVSGGHTQLLIVKNINKYELIGETVDDAAGEGFDKVARLLGLSFPGGPQIARLAATGDARAFNFARPMINSKNYNFSFSGLKTSVLYGIKKLVGKKLDQTLEKNDFAKLSKQTKADIAASFQQAAVDVLISKTIRAARDYRVKTVMLAGGVAANKKLRDQLGSKIKSELYAVNYQLLTAELATDNAAMIAAAAYFRKNRARIDKWKTLTADGNLKIS</sequence>
<protein>
    <recommendedName>
        <fullName evidence="8">tRNA N6-adenosine threonylcarbamoyltransferase</fullName>
        <ecNumber evidence="8">2.3.1.234</ecNumber>
    </recommendedName>
    <alternativeName>
        <fullName evidence="8">N6-L-threonylcarbamoyladenine synthase</fullName>
        <shortName evidence="8">t(6)A synthase</shortName>
    </alternativeName>
    <alternativeName>
        <fullName evidence="8">t(6)A37 threonylcarbamoyladenosine biosynthesis protein TsaD</fullName>
    </alternativeName>
    <alternativeName>
        <fullName evidence="8">tRNA threonylcarbamoyladenosine biosynthesis protein TsaD</fullName>
    </alternativeName>
</protein>
<evidence type="ECO:0000313" key="11">
    <source>
        <dbReference type="Proteomes" id="UP000177932"/>
    </source>
</evidence>
<dbReference type="InterPro" id="IPR000905">
    <property type="entry name" value="Gcp-like_dom"/>
</dbReference>
<evidence type="ECO:0000259" key="9">
    <source>
        <dbReference type="Pfam" id="PF00814"/>
    </source>
</evidence>
<feature type="domain" description="Gcp-like" evidence="9">
    <location>
        <begin position="117"/>
        <end position="382"/>
    </location>
</feature>
<dbReference type="HAMAP" id="MF_01445">
    <property type="entry name" value="TsaD"/>
    <property type="match status" value="1"/>
</dbReference>
<evidence type="ECO:0000256" key="1">
    <source>
        <dbReference type="ARBA" id="ARBA00022490"/>
    </source>
</evidence>
<dbReference type="PANTHER" id="PTHR11735">
    <property type="entry name" value="TRNA N6-ADENOSINE THREONYLCARBAMOYLTRANSFERASE"/>
    <property type="match status" value="1"/>
</dbReference>
<keyword evidence="3 8" id="KW-0819">tRNA processing</keyword>
<evidence type="ECO:0000256" key="7">
    <source>
        <dbReference type="ARBA" id="ARBA00048117"/>
    </source>
</evidence>
<dbReference type="Pfam" id="PF00814">
    <property type="entry name" value="TsaD"/>
    <property type="match status" value="2"/>
</dbReference>
<organism evidence="10 11">
    <name type="scientific">Candidatus Spechtbacteria bacterium RIFCSPHIGHO2_01_FULL_43_30</name>
    <dbReference type="NCBI Taxonomy" id="1802158"/>
    <lineage>
        <taxon>Bacteria</taxon>
        <taxon>Candidatus Spechtiibacteriota</taxon>
    </lineage>
</organism>
<feature type="binding site" evidence="8">
    <location>
        <begin position="193"/>
        <end position="197"/>
    </location>
    <ligand>
        <name>substrate</name>
    </ligand>
</feature>
<reference evidence="10 11" key="1">
    <citation type="journal article" date="2016" name="Nat. Commun.">
        <title>Thousands of microbial genomes shed light on interconnected biogeochemical processes in an aquifer system.</title>
        <authorList>
            <person name="Anantharaman K."/>
            <person name="Brown C.T."/>
            <person name="Hug L.A."/>
            <person name="Sharon I."/>
            <person name="Castelle C.J."/>
            <person name="Probst A.J."/>
            <person name="Thomas B.C."/>
            <person name="Singh A."/>
            <person name="Wilkins M.J."/>
            <person name="Karaoz U."/>
            <person name="Brodie E.L."/>
            <person name="Williams K.H."/>
            <person name="Hubbard S.S."/>
            <person name="Banfield J.F."/>
        </authorList>
    </citation>
    <scope>NUCLEOTIDE SEQUENCE [LARGE SCALE GENOMIC DNA]</scope>
</reference>
<keyword evidence="4 8" id="KW-0479">Metal-binding</keyword>
<dbReference type="SUPFAM" id="SSF53067">
    <property type="entry name" value="Actin-like ATPase domain"/>
    <property type="match status" value="3"/>
</dbReference>
<comment type="caution">
    <text evidence="10">The sequence shown here is derived from an EMBL/GenBank/DDBJ whole genome shotgun (WGS) entry which is preliminary data.</text>
</comment>
<keyword evidence="1 8" id="KW-0963">Cytoplasm</keyword>
<feature type="domain" description="Gcp-like" evidence="9">
    <location>
        <begin position="33"/>
        <end position="81"/>
    </location>
</feature>
<dbReference type="FunFam" id="3.30.420.40:FF:000040">
    <property type="entry name" value="tRNA N6-adenosine threonylcarbamoyltransferase"/>
    <property type="match status" value="1"/>
</dbReference>
<dbReference type="NCBIfam" id="TIGR00329">
    <property type="entry name" value="gcp_kae1"/>
    <property type="match status" value="1"/>
</dbReference>
<evidence type="ECO:0000256" key="8">
    <source>
        <dbReference type="HAMAP-Rule" id="MF_01445"/>
    </source>
</evidence>
<dbReference type="EC" id="2.3.1.234" evidence="8"/>
<dbReference type="EMBL" id="MHOD01000014">
    <property type="protein sequence ID" value="OGZ58135.1"/>
    <property type="molecule type" value="Genomic_DNA"/>
</dbReference>
<comment type="function">
    <text evidence="8">Required for the formation of a threonylcarbamoyl group on adenosine at position 37 (t(6)A37) in tRNAs that read codons beginning with adenine. Is involved in the transfer of the threonylcarbamoyl moiety of threonylcarbamoyl-AMP (TC-AMP) to the N6 group of A37, together with TsaE and TsaB. TsaD likely plays a direct catalytic role in this reaction.</text>
</comment>
<comment type="subcellular location">
    <subcellularLocation>
        <location evidence="8">Cytoplasm</location>
    </subcellularLocation>
</comment>
<comment type="similarity">
    <text evidence="8">Belongs to the KAE1 / TsaD family.</text>
</comment>
<dbReference type="InterPro" id="IPR043129">
    <property type="entry name" value="ATPase_NBD"/>
</dbReference>
<feature type="binding site" evidence="8">
    <location>
        <position position="376"/>
    </location>
    <ligand>
        <name>Fe cation</name>
        <dbReference type="ChEBI" id="CHEBI:24875"/>
    </ligand>
</feature>
<comment type="caution">
    <text evidence="8">Lacks conserved residue(s) required for the propagation of feature annotation.</text>
</comment>
<dbReference type="InterPro" id="IPR022450">
    <property type="entry name" value="TsaD"/>
</dbReference>
<comment type="catalytic activity">
    <reaction evidence="7 8">
        <text>L-threonylcarbamoyladenylate + adenosine(37) in tRNA = N(6)-L-threonylcarbamoyladenosine(37) in tRNA + AMP + H(+)</text>
        <dbReference type="Rhea" id="RHEA:37059"/>
        <dbReference type="Rhea" id="RHEA-COMP:10162"/>
        <dbReference type="Rhea" id="RHEA-COMP:10163"/>
        <dbReference type="ChEBI" id="CHEBI:15378"/>
        <dbReference type="ChEBI" id="CHEBI:73682"/>
        <dbReference type="ChEBI" id="CHEBI:74411"/>
        <dbReference type="ChEBI" id="CHEBI:74418"/>
        <dbReference type="ChEBI" id="CHEBI:456215"/>
        <dbReference type="EC" id="2.3.1.234"/>
    </reaction>
</comment>
<accession>A0A1G2H6N6</accession>
<dbReference type="STRING" id="1802158.A2827_02830"/>
<evidence type="ECO:0000313" key="10">
    <source>
        <dbReference type="EMBL" id="OGZ58135.1"/>
    </source>
</evidence>
<dbReference type="GO" id="GO:0005506">
    <property type="term" value="F:iron ion binding"/>
    <property type="evidence" value="ECO:0007669"/>
    <property type="project" value="UniProtKB-UniRule"/>
</dbReference>
<evidence type="ECO:0000256" key="6">
    <source>
        <dbReference type="ARBA" id="ARBA00023315"/>
    </source>
</evidence>
<name>A0A1G2H6N6_9BACT</name>
<feature type="binding site" evidence="8">
    <location>
        <position position="161"/>
    </location>
    <ligand>
        <name>Fe cation</name>
        <dbReference type="ChEBI" id="CHEBI:24875"/>
    </ligand>
</feature>
<dbReference type="Gene3D" id="3.30.420.40">
    <property type="match status" value="3"/>
</dbReference>
<feature type="binding site" evidence="8">
    <location>
        <position position="226"/>
    </location>
    <ligand>
        <name>substrate</name>
    </ligand>
</feature>
<proteinExistence type="inferred from homology"/>
<evidence type="ECO:0000256" key="4">
    <source>
        <dbReference type="ARBA" id="ARBA00022723"/>
    </source>
</evidence>
<dbReference type="InterPro" id="IPR017861">
    <property type="entry name" value="KAE1/TsaD"/>
</dbReference>
<evidence type="ECO:0000256" key="2">
    <source>
        <dbReference type="ARBA" id="ARBA00022679"/>
    </source>
</evidence>
<dbReference type="GO" id="GO:0002949">
    <property type="term" value="P:tRNA threonylcarbamoyladenosine modification"/>
    <property type="evidence" value="ECO:0007669"/>
    <property type="project" value="UniProtKB-UniRule"/>
</dbReference>
<dbReference type="GO" id="GO:0061711">
    <property type="term" value="F:tRNA N(6)-L-threonylcarbamoyladenine synthase activity"/>
    <property type="evidence" value="ECO:0007669"/>
    <property type="project" value="UniProtKB-EC"/>
</dbReference>
<feature type="binding site" evidence="8">
    <location>
        <position position="239"/>
    </location>
    <ligand>
        <name>substrate</name>
    </ligand>
</feature>
<dbReference type="AlphaFoldDB" id="A0A1G2H6N6"/>
<feature type="binding site" evidence="8">
    <location>
        <position position="346"/>
    </location>
    <ligand>
        <name>substrate</name>
    </ligand>
</feature>
<keyword evidence="6 8" id="KW-0012">Acyltransferase</keyword>
<keyword evidence="5 8" id="KW-0408">Iron</keyword>
<keyword evidence="2 8" id="KW-0808">Transferase</keyword>
<dbReference type="Proteomes" id="UP000177932">
    <property type="component" value="Unassembled WGS sequence"/>
</dbReference>
<dbReference type="PANTHER" id="PTHR11735:SF6">
    <property type="entry name" value="TRNA N6-ADENOSINE THREONYLCARBAMOYLTRANSFERASE, MITOCHONDRIAL"/>
    <property type="match status" value="1"/>
</dbReference>